<feature type="non-terminal residue" evidence="17">
    <location>
        <position position="1"/>
    </location>
</feature>
<comment type="similarity">
    <text evidence="3">Belongs to the hantavirus nucleocapsid protein family.</text>
</comment>
<protein>
    <recommendedName>
        <fullName evidence="4">Nucleoprotein</fullName>
    </recommendedName>
    <alternativeName>
        <fullName evidence="15">Nucleocapsid protein</fullName>
    </alternativeName>
</protein>
<evidence type="ECO:0000256" key="6">
    <source>
        <dbReference type="ARBA" id="ARBA00022759"/>
    </source>
</evidence>
<keyword evidence="6" id="KW-0255">Endonuclease</keyword>
<evidence type="ECO:0000256" key="8">
    <source>
        <dbReference type="ARBA" id="ARBA00022812"/>
    </source>
</evidence>
<evidence type="ECO:0000256" key="14">
    <source>
        <dbReference type="ARBA" id="ARBA00023200"/>
    </source>
</evidence>
<evidence type="ECO:0000256" key="13">
    <source>
        <dbReference type="ARBA" id="ARBA00023186"/>
    </source>
</evidence>
<dbReference type="InterPro" id="IPR002214">
    <property type="entry name" value="Hanta_nucleocap"/>
</dbReference>
<comment type="subcellular location">
    <subcellularLocation>
        <location evidence="16">Host Golgi apparatus</location>
        <location evidence="16">Host cis-Golgi network</location>
    </subcellularLocation>
    <subcellularLocation>
        <location evidence="2">Host cytoplasm</location>
        <location evidence="2">Host perinuclear region</location>
    </subcellularLocation>
    <subcellularLocation>
        <location evidence="1">Virion</location>
    </subcellularLocation>
</comment>
<dbReference type="Pfam" id="PF00846">
    <property type="entry name" value="Hanta_nucleocap"/>
    <property type="match status" value="1"/>
</dbReference>
<name>D6MNZ9_9VIRU</name>
<sequence length="86" mass="9165">TVLNKMVTEESKNIVGVVKPGVQSVPNKIDSPDAVWVVAGAPDRCPPTSLSVAGMDELCAFFSVLQYMRNTIISSKTVGAAEEKLK</sequence>
<evidence type="ECO:0000313" key="17">
    <source>
        <dbReference type="EMBL" id="ADF87454.1"/>
    </source>
</evidence>
<evidence type="ECO:0000256" key="15">
    <source>
        <dbReference type="ARBA" id="ARBA00033344"/>
    </source>
</evidence>
<reference evidence="17" key="1">
    <citation type="journal article" date="2009" name="Virol. J.">
        <title>Genetic diversity and phylogeography of Seewis virus in the Eurasian common shrew in Finland and Hungary.</title>
        <authorList>
            <person name="Kang H.J."/>
            <person name="Arai S."/>
            <person name="Hope A.G."/>
            <person name="Song J.W."/>
            <person name="Cook J.A."/>
            <person name="Yanagihara R."/>
        </authorList>
    </citation>
    <scope>NUCLEOTIDE SEQUENCE</scope>
    <source>
        <strain evidence="17">DGR18890</strain>
    </source>
</reference>
<keyword evidence="7" id="KW-0378">Hydrolase</keyword>
<dbReference type="GO" id="GO:0016787">
    <property type="term" value="F:hydrolase activity"/>
    <property type="evidence" value="ECO:0007669"/>
    <property type="project" value="UniProtKB-KW"/>
</dbReference>
<evidence type="ECO:0000256" key="7">
    <source>
        <dbReference type="ARBA" id="ARBA00022801"/>
    </source>
</evidence>
<evidence type="ECO:0000256" key="4">
    <source>
        <dbReference type="ARBA" id="ARBA00014389"/>
    </source>
</evidence>
<dbReference type="GO" id="GO:0003723">
    <property type="term" value="F:RNA binding"/>
    <property type="evidence" value="ECO:0007669"/>
    <property type="project" value="UniProtKB-KW"/>
</dbReference>
<keyword evidence="13" id="KW-0143">Chaperone</keyword>
<keyword evidence="12 17" id="KW-0543">Viral nucleoprotein</keyword>
<keyword evidence="14" id="KW-1035">Host cytoplasm</keyword>
<keyword evidence="5" id="KW-0540">Nuclease</keyword>
<keyword evidence="8" id="KW-1040">Host Golgi apparatus</keyword>
<feature type="non-terminal residue" evidence="17">
    <location>
        <position position="86"/>
    </location>
</feature>
<dbReference type="GO" id="GO:0044177">
    <property type="term" value="C:host cell Golgi apparatus"/>
    <property type="evidence" value="ECO:0007669"/>
    <property type="project" value="UniProtKB-SubCell"/>
</dbReference>
<proteinExistence type="evidence at transcript level"/>
<keyword evidence="10" id="KW-0694">RNA-binding</keyword>
<evidence type="ECO:0000256" key="9">
    <source>
        <dbReference type="ARBA" id="ARBA00022844"/>
    </source>
</evidence>
<keyword evidence="9" id="KW-0946">Virion</keyword>
<evidence type="ECO:0000256" key="5">
    <source>
        <dbReference type="ARBA" id="ARBA00022722"/>
    </source>
</evidence>
<dbReference type="GO" id="GO:0019013">
    <property type="term" value="C:viral nucleocapsid"/>
    <property type="evidence" value="ECO:0007669"/>
    <property type="project" value="UniProtKB-KW"/>
</dbReference>
<evidence type="ECO:0000256" key="10">
    <source>
        <dbReference type="ARBA" id="ARBA00022884"/>
    </source>
</evidence>
<organism evidence="17">
    <name type="scientific">Seewis virus</name>
    <dbReference type="NCBI Taxonomy" id="450605"/>
    <lineage>
        <taxon>Viruses</taxon>
        <taxon>Riboviria</taxon>
        <taxon>Orthornavirae</taxon>
        <taxon>Negarnaviricota</taxon>
        <taxon>Polyploviricotina</taxon>
        <taxon>Bunyaviricetes</taxon>
        <taxon>Elliovirales</taxon>
        <taxon>Hantaviridae</taxon>
        <taxon>Mammantavirinae</taxon>
        <taxon>Orthohantavirus</taxon>
        <taxon>Orthohantavirus sp. 'seewisense'</taxon>
    </lineage>
</organism>
<keyword evidence="11" id="KW-0175">Coiled coil</keyword>
<dbReference type="EMBL" id="GQ293130">
    <property type="protein sequence ID" value="ADF87454.1"/>
    <property type="molecule type" value="mRNA"/>
</dbReference>
<evidence type="ECO:0000256" key="12">
    <source>
        <dbReference type="ARBA" id="ARBA00023086"/>
    </source>
</evidence>
<evidence type="ECO:0000256" key="16">
    <source>
        <dbReference type="ARBA" id="ARBA00033737"/>
    </source>
</evidence>
<evidence type="ECO:0000256" key="3">
    <source>
        <dbReference type="ARBA" id="ARBA00007687"/>
    </source>
</evidence>
<accession>D6MNZ9</accession>
<evidence type="ECO:0000256" key="2">
    <source>
        <dbReference type="ARBA" id="ARBA00004407"/>
    </source>
</evidence>
<evidence type="ECO:0000256" key="1">
    <source>
        <dbReference type="ARBA" id="ARBA00004328"/>
    </source>
</evidence>
<evidence type="ECO:0000256" key="11">
    <source>
        <dbReference type="ARBA" id="ARBA00023054"/>
    </source>
</evidence>
<dbReference type="GO" id="GO:0004519">
    <property type="term" value="F:endonuclease activity"/>
    <property type="evidence" value="ECO:0007669"/>
    <property type="project" value="UniProtKB-KW"/>
</dbReference>
<dbReference type="GO" id="GO:0044220">
    <property type="term" value="C:host cell perinuclear region of cytoplasm"/>
    <property type="evidence" value="ECO:0007669"/>
    <property type="project" value="UniProtKB-SubCell"/>
</dbReference>